<reference evidence="4" key="2">
    <citation type="submission" date="2023-07" db="EMBL/GenBank/DDBJ databases">
        <authorList>
            <person name="Sun H."/>
        </authorList>
    </citation>
    <scope>NUCLEOTIDE SEQUENCE</scope>
    <source>
        <strain evidence="4">05753</strain>
    </source>
</reference>
<dbReference type="CDD" id="cd00383">
    <property type="entry name" value="trans_reg_C"/>
    <property type="match status" value="1"/>
</dbReference>
<evidence type="ECO:0000256" key="1">
    <source>
        <dbReference type="ARBA" id="ARBA00023125"/>
    </source>
</evidence>
<dbReference type="InterPro" id="IPR027417">
    <property type="entry name" value="P-loop_NTPase"/>
</dbReference>
<evidence type="ECO:0000259" key="3">
    <source>
        <dbReference type="PROSITE" id="PS51755"/>
    </source>
</evidence>
<organism evidence="4 5">
    <name type="scientific">Rhizobium oryzicola</name>
    <dbReference type="NCBI Taxonomy" id="1232668"/>
    <lineage>
        <taxon>Bacteria</taxon>
        <taxon>Pseudomonadati</taxon>
        <taxon>Pseudomonadota</taxon>
        <taxon>Alphaproteobacteria</taxon>
        <taxon>Hyphomicrobiales</taxon>
        <taxon>Rhizobiaceae</taxon>
        <taxon>Rhizobium/Agrobacterium group</taxon>
        <taxon>Rhizobium</taxon>
    </lineage>
</organism>
<keyword evidence="1 2" id="KW-0238">DNA-binding</keyword>
<evidence type="ECO:0000313" key="4">
    <source>
        <dbReference type="EMBL" id="MDO1582751.1"/>
    </source>
</evidence>
<dbReference type="PANTHER" id="PTHR47691">
    <property type="entry name" value="REGULATOR-RELATED"/>
    <property type="match status" value="1"/>
</dbReference>
<dbReference type="PRINTS" id="PR00364">
    <property type="entry name" value="DISEASERSIST"/>
</dbReference>
<dbReference type="RefSeq" id="WP_302076923.1">
    <property type="nucleotide sequence ID" value="NZ_JAUKWQ010000003.1"/>
</dbReference>
<dbReference type="EMBL" id="JAUKWQ010000003">
    <property type="protein sequence ID" value="MDO1582751.1"/>
    <property type="molecule type" value="Genomic_DNA"/>
</dbReference>
<dbReference type="InterPro" id="IPR011990">
    <property type="entry name" value="TPR-like_helical_dom_sf"/>
</dbReference>
<sequence>MFGRYAIDRERRCLVNGHDVISLGGRAFDVLVALVEAKGAIVTKDTLIERVWEGRFVNDNAIEAQIHALRRSLGSDRNLIKTVAGRGYCLVDVEASRLPPPTNLKPDLSSLVARDDLKTEICASLNQHRLVTLIGPGGFGKSRLSRVAASAVLEQFPDGVWMVELAPVDSERFISPAIAGVLDVNLSDPGDVRSLVQALSGKTCLILLDNCEHLLDAVAAIALELLSGCPGVRILATSRQALEVDGERIIGIPALGLPREGAPLQECLSSTAVQLFVQRLLAAGGPLVLQRELSQLVEICRRVDGIPLAIEMAAAAARTLGVREVLRELATSLSILGVSRRAAAPRQQTMEATIEWSYRLLTPPEQMVFRALGLLSGQFTAEAAAAVTAMPRGKLVNVLSSLVAKSLLTVEATEQGSLFHLLEPMRQFARARLDDAGEYAAVASRQAALMLGIFGRLEADIAKLTTVEWLARYRPHLPGLRQALEWSLGEGNDAVTAVRLVVAAEPLWLHLSLVTELLEFADEASRHVLDHPDLSHELVKLAVARGCALLYVSGSTPSTREVLQQGLAEARRIGDGGAQTRSLWALGVASVNAGLNDDALRCMAELTNVTAASGSRIDSLIACRVRGSIHHLVGEQHLAQEELEEFLGGYEEPTGNLPTSRYHFDQQVAGLAFYARVLWLRNDAVRALDVARQAIERAVELDHTYSICHALAQASIPLALDQGHLEAAALYSQELVEVSKAHRLSVWMTWSEAYRACLETRTGSLKSGIIKLQSALAESRDVPFSMYHSGLMGELARAHLSAGDAMAALTILNEAIDRAGRTKELWCLPELLRLKGLALSRRGPGVLLDARSIWDDACSLAERQGALLWQERLRATL</sequence>
<protein>
    <submittedName>
        <fullName evidence="4">Winged helix-turn-helix domain-containing protein</fullName>
    </submittedName>
</protein>
<dbReference type="Gene3D" id="1.10.10.10">
    <property type="entry name" value="Winged helix-like DNA-binding domain superfamily/Winged helix DNA-binding domain"/>
    <property type="match status" value="1"/>
</dbReference>
<dbReference type="PROSITE" id="PS51755">
    <property type="entry name" value="OMPR_PHOB"/>
    <property type="match status" value="1"/>
</dbReference>
<dbReference type="Pfam" id="PF00486">
    <property type="entry name" value="Trans_reg_C"/>
    <property type="match status" value="1"/>
</dbReference>
<reference evidence="4" key="1">
    <citation type="journal article" date="2015" name="Int. J. Syst. Evol. Microbiol.">
        <title>Rhizobium oryzicola sp. nov., potential plant-growth-promoting endophytic bacteria isolated from rice roots.</title>
        <authorList>
            <person name="Zhang X.X."/>
            <person name="Gao J.S."/>
            <person name="Cao Y.H."/>
            <person name="Sheirdil R.A."/>
            <person name="Wang X.C."/>
            <person name="Zhang L."/>
        </authorList>
    </citation>
    <scope>NUCLEOTIDE SEQUENCE</scope>
    <source>
        <strain evidence="4">05753</strain>
    </source>
</reference>
<feature type="domain" description="OmpR/PhoB-type" evidence="3">
    <location>
        <begin position="1"/>
        <end position="92"/>
    </location>
</feature>
<dbReference type="Gene3D" id="3.40.50.300">
    <property type="entry name" value="P-loop containing nucleotide triphosphate hydrolases"/>
    <property type="match status" value="1"/>
</dbReference>
<comment type="caution">
    <text evidence="4">The sequence shown here is derived from an EMBL/GenBank/DDBJ whole genome shotgun (WGS) entry which is preliminary data.</text>
</comment>
<evidence type="ECO:0000256" key="2">
    <source>
        <dbReference type="PROSITE-ProRule" id="PRU01091"/>
    </source>
</evidence>
<dbReference type="InterPro" id="IPR001867">
    <property type="entry name" value="OmpR/PhoB-type_DNA-bd"/>
</dbReference>
<dbReference type="SMART" id="SM00862">
    <property type="entry name" value="Trans_reg_C"/>
    <property type="match status" value="1"/>
</dbReference>
<dbReference type="PANTHER" id="PTHR47691:SF3">
    <property type="entry name" value="HTH-TYPE TRANSCRIPTIONAL REGULATOR RV0890C-RELATED"/>
    <property type="match status" value="1"/>
</dbReference>
<dbReference type="InterPro" id="IPR058852">
    <property type="entry name" value="HTH_77"/>
</dbReference>
<keyword evidence="5" id="KW-1185">Reference proteome</keyword>
<dbReference type="InterPro" id="IPR036388">
    <property type="entry name" value="WH-like_DNA-bd_sf"/>
</dbReference>
<dbReference type="Gene3D" id="1.25.40.10">
    <property type="entry name" value="Tetratricopeptide repeat domain"/>
    <property type="match status" value="1"/>
</dbReference>
<evidence type="ECO:0000313" key="5">
    <source>
        <dbReference type="Proteomes" id="UP001169006"/>
    </source>
</evidence>
<name>A0ABT8SWM9_9HYPH</name>
<accession>A0ABT8SWM9</accession>
<dbReference type="Pfam" id="PF25872">
    <property type="entry name" value="HTH_77"/>
    <property type="match status" value="1"/>
</dbReference>
<dbReference type="SUPFAM" id="SSF52540">
    <property type="entry name" value="P-loop containing nucleoside triphosphate hydrolases"/>
    <property type="match status" value="1"/>
</dbReference>
<proteinExistence type="predicted"/>
<dbReference type="Proteomes" id="UP001169006">
    <property type="component" value="Unassembled WGS sequence"/>
</dbReference>
<dbReference type="InterPro" id="IPR016032">
    <property type="entry name" value="Sig_transdc_resp-reg_C-effctor"/>
</dbReference>
<gene>
    <name evidence="4" type="ORF">Q2T52_11730</name>
</gene>
<dbReference type="SUPFAM" id="SSF46894">
    <property type="entry name" value="C-terminal effector domain of the bipartite response regulators"/>
    <property type="match status" value="1"/>
</dbReference>
<feature type="DNA-binding region" description="OmpR/PhoB-type" evidence="2">
    <location>
        <begin position="1"/>
        <end position="92"/>
    </location>
</feature>